<keyword evidence="2" id="KW-1185">Reference proteome</keyword>
<proteinExistence type="predicted"/>
<dbReference type="RefSeq" id="WP_023946010.1">
    <property type="nucleotide sequence ID" value="NZ_BASD01000001.1"/>
</dbReference>
<sequence length="275" mass="32575">MKVIKNLIWMSILHIKHLEELFLQYIRYLNVDLANSLINKTKYSKNINFLVPFRDIFLAFYNPEYAKSDKIVQDLDFLRKAIAKYCETLDTLNIKQINIKNKQELIECIKQNDNLRQMCCELYNSNIKFSQACESQLINQNDFKDLISNAQRSVSSIKHSFAQPLLEFNNALSHLTIFIYNGDKDDKLQNVKKAQNHIYRATLDNYKMILRFTIPNLQDNKENILKSFHSMREQEFLLLGESFIDKRIDYLCPIEKNTRKLPIVTAYKELVKIIF</sequence>
<evidence type="ECO:0000313" key="2">
    <source>
        <dbReference type="Proteomes" id="UP000018143"/>
    </source>
</evidence>
<evidence type="ECO:0000313" key="1">
    <source>
        <dbReference type="EMBL" id="GAD17874.1"/>
    </source>
</evidence>
<gene>
    <name evidence="1" type="ORF">HFN_0689</name>
</gene>
<name>T1CMB4_9HELI</name>
<dbReference type="OrthoDB" id="5325831at2"/>
<comment type="caution">
    <text evidence="1">The sequence shown here is derived from an EMBL/GenBank/DDBJ whole genome shotgun (WGS) entry which is preliminary data.</text>
</comment>
<dbReference type="eggNOG" id="ENOG5030NTA">
    <property type="taxonomic scope" value="Bacteria"/>
</dbReference>
<dbReference type="AlphaFoldDB" id="T1CMB4"/>
<accession>T1CMB4</accession>
<dbReference type="Proteomes" id="UP000018143">
    <property type="component" value="Unassembled WGS sequence"/>
</dbReference>
<reference evidence="1 2" key="1">
    <citation type="journal article" date="2013" name="Genome Announc.">
        <title>Draft Genome Sequence of Helicobacter fennelliae Strain MRY12-0050, Isolated from a Bacteremia Patient.</title>
        <authorList>
            <person name="Rimbara E."/>
            <person name="Matsui M."/>
            <person name="Mori S."/>
            <person name="Suzuki S."/>
            <person name="Suzuki M."/>
            <person name="Kim H."/>
            <person name="Sekizuka T."/>
            <person name="Kuroda M."/>
            <person name="Shibayama K."/>
        </authorList>
    </citation>
    <scope>NUCLEOTIDE SEQUENCE [LARGE SCALE GENOMIC DNA]</scope>
    <source>
        <strain evidence="1 2">MRY12-0050</strain>
    </source>
</reference>
<protein>
    <submittedName>
        <fullName evidence="1">Uncharacterized protein</fullName>
    </submittedName>
</protein>
<organism evidence="1 2">
    <name type="scientific">Helicobacter fennelliae MRY12-0050</name>
    <dbReference type="NCBI Taxonomy" id="1325130"/>
    <lineage>
        <taxon>Bacteria</taxon>
        <taxon>Pseudomonadati</taxon>
        <taxon>Campylobacterota</taxon>
        <taxon>Epsilonproteobacteria</taxon>
        <taxon>Campylobacterales</taxon>
        <taxon>Helicobacteraceae</taxon>
        <taxon>Helicobacter</taxon>
    </lineage>
</organism>
<dbReference type="EMBL" id="BASD01000001">
    <property type="protein sequence ID" value="GAD17874.1"/>
    <property type="molecule type" value="Genomic_DNA"/>
</dbReference>